<feature type="transmembrane region" description="Helical" evidence="2">
    <location>
        <begin position="253"/>
        <end position="281"/>
    </location>
</feature>
<reference evidence="3" key="1">
    <citation type="submission" date="2021-01" db="EMBL/GenBank/DDBJ databases">
        <authorList>
            <person name="Corre E."/>
            <person name="Pelletier E."/>
            <person name="Niang G."/>
            <person name="Scheremetjew M."/>
            <person name="Finn R."/>
            <person name="Kale V."/>
            <person name="Holt S."/>
            <person name="Cochrane G."/>
            <person name="Meng A."/>
            <person name="Brown T."/>
            <person name="Cohen L."/>
        </authorList>
    </citation>
    <scope>NUCLEOTIDE SEQUENCE</scope>
    <source>
        <strain evidence="3">GSO104</strain>
    </source>
</reference>
<feature type="compositionally biased region" description="Basic and acidic residues" evidence="1">
    <location>
        <begin position="24"/>
        <end position="34"/>
    </location>
</feature>
<keyword evidence="2" id="KW-0472">Membrane</keyword>
<accession>A0A7S4R8A8</accession>
<proteinExistence type="predicted"/>
<keyword evidence="2" id="KW-0812">Transmembrane</keyword>
<gene>
    <name evidence="3" type="ORF">DBRI00130_LOCUS13318</name>
</gene>
<keyword evidence="2" id="KW-1133">Transmembrane helix</keyword>
<sequence length="440" mass="48095">MAPGGIVVDNTEPYKPPKTGGVNEDIKALDKGEAENTVDNMGNPDDLAAPEFNESSEKDKPPVYPPKTGGVNEDIKALDKGEAENTVDNMGNPDGSIPTIDSSILGNLGDTLGDLLNTATNGKEIDNVFFEGIVDGVFDDDMIRNKIEDLLPDEWKDEWQDEGVTEKVVATLSTQPTEAQTNFLTGASPPECIRSTAEPYNGKHRGVAGSEGWAVALSILFFLGTASSIVFIRKTFCGKKSGKVNKVSCPQKFVLYSKLYITTLLASALLGMTTGLLVYYWPQDPQFAHCSKSLDLGGIVGNLIIGDVNIARNIHLTLYNPNHRDMNLKETLGALEYKGEQFGTFLVPELTAESRTLMDGVMDVDFTLLEDESLLQMARDYSENDLTLTVRMDIDYKVKGFGGSEAKWVKTIESSDFEETESSDEKDKSSYSRFCKCHGS</sequence>
<name>A0A7S4R8A8_9STRA</name>
<dbReference type="AlphaFoldDB" id="A0A7S4R8A8"/>
<feature type="transmembrane region" description="Helical" evidence="2">
    <location>
        <begin position="213"/>
        <end position="232"/>
    </location>
</feature>
<feature type="region of interest" description="Disordered" evidence="1">
    <location>
        <begin position="1"/>
        <end position="73"/>
    </location>
</feature>
<organism evidence="3">
    <name type="scientific">Ditylum brightwellii</name>
    <dbReference type="NCBI Taxonomy" id="49249"/>
    <lineage>
        <taxon>Eukaryota</taxon>
        <taxon>Sar</taxon>
        <taxon>Stramenopiles</taxon>
        <taxon>Ochrophyta</taxon>
        <taxon>Bacillariophyta</taxon>
        <taxon>Mediophyceae</taxon>
        <taxon>Lithodesmiophycidae</taxon>
        <taxon>Lithodesmiales</taxon>
        <taxon>Lithodesmiaceae</taxon>
        <taxon>Ditylum</taxon>
    </lineage>
</organism>
<dbReference type="EMBL" id="HBNS01016654">
    <property type="protein sequence ID" value="CAE4604179.1"/>
    <property type="molecule type" value="Transcribed_RNA"/>
</dbReference>
<evidence type="ECO:0000313" key="3">
    <source>
        <dbReference type="EMBL" id="CAE4604179.1"/>
    </source>
</evidence>
<protein>
    <submittedName>
        <fullName evidence="3">Uncharacterized protein</fullName>
    </submittedName>
</protein>
<evidence type="ECO:0000256" key="2">
    <source>
        <dbReference type="SAM" id="Phobius"/>
    </source>
</evidence>
<evidence type="ECO:0000256" key="1">
    <source>
        <dbReference type="SAM" id="MobiDB-lite"/>
    </source>
</evidence>